<comment type="caution">
    <text evidence="2">The sequence shown here is derived from an EMBL/GenBank/DDBJ whole genome shotgun (WGS) entry which is preliminary data.</text>
</comment>
<dbReference type="AlphaFoldDB" id="A0AAW0GGD3"/>
<dbReference type="Proteomes" id="UP001385951">
    <property type="component" value="Unassembled WGS sequence"/>
</dbReference>
<name>A0AAW0GGD3_9APHY</name>
<evidence type="ECO:0000256" key="1">
    <source>
        <dbReference type="SAM" id="SignalP"/>
    </source>
</evidence>
<keyword evidence="3" id="KW-1185">Reference proteome</keyword>
<gene>
    <name evidence="2" type="ORF">QCA50_008099</name>
</gene>
<reference evidence="2 3" key="1">
    <citation type="submission" date="2022-09" db="EMBL/GenBank/DDBJ databases">
        <authorList>
            <person name="Palmer J.M."/>
        </authorList>
    </citation>
    <scope>NUCLEOTIDE SEQUENCE [LARGE SCALE GENOMIC DNA]</scope>
    <source>
        <strain evidence="2 3">DSM 7382</strain>
    </source>
</reference>
<feature type="signal peptide" evidence="1">
    <location>
        <begin position="1"/>
        <end position="19"/>
    </location>
</feature>
<sequence>MLLAVFLVSILSRLTSSRAQDYSIPLQWVNTTSPLSHDVRVQFAEQVFDSLSPSYDSSSGQIQALGLGQNANLLSATAIFDSIVSDNETKNYNVTTDRLSRAKSQVVPA</sequence>
<dbReference type="EMBL" id="JASBNA010000010">
    <property type="protein sequence ID" value="KAK7688561.1"/>
    <property type="molecule type" value="Genomic_DNA"/>
</dbReference>
<keyword evidence="1" id="KW-0732">Signal</keyword>
<evidence type="ECO:0000313" key="3">
    <source>
        <dbReference type="Proteomes" id="UP001385951"/>
    </source>
</evidence>
<proteinExistence type="predicted"/>
<evidence type="ECO:0000313" key="2">
    <source>
        <dbReference type="EMBL" id="KAK7688561.1"/>
    </source>
</evidence>
<protein>
    <submittedName>
        <fullName evidence="2">Uncharacterized protein</fullName>
    </submittedName>
</protein>
<accession>A0AAW0GGD3</accession>
<organism evidence="2 3">
    <name type="scientific">Cerrena zonata</name>
    <dbReference type="NCBI Taxonomy" id="2478898"/>
    <lineage>
        <taxon>Eukaryota</taxon>
        <taxon>Fungi</taxon>
        <taxon>Dikarya</taxon>
        <taxon>Basidiomycota</taxon>
        <taxon>Agaricomycotina</taxon>
        <taxon>Agaricomycetes</taxon>
        <taxon>Polyporales</taxon>
        <taxon>Cerrenaceae</taxon>
        <taxon>Cerrena</taxon>
    </lineage>
</organism>
<feature type="chain" id="PRO_5043620348" evidence="1">
    <location>
        <begin position="20"/>
        <end position="109"/>
    </location>
</feature>